<dbReference type="Pfam" id="PF26639">
    <property type="entry name" value="Het-6_barrel"/>
    <property type="match status" value="1"/>
</dbReference>
<feature type="domain" description="Heterokaryon incompatibility" evidence="1">
    <location>
        <begin position="124"/>
        <end position="283"/>
    </location>
</feature>
<sequence length="734" mass="82444">MDDIYARLPLLDNNDIRLLTVHPDPHRTGAVHCALTVHSLEDTTPAYNTFLSSPTRADDPNLTKRQLTTRWKQLETTAYTTTSTSTSSQAAAPKPTKGIHVKTLARLHATNPPLAKQRWHWGDYAALSYAWGDARQTESITLNGCRVQVTANLAGVLRFLAGDGEREGVGKGFRLWVDALCINQRDLEERGRQLGKMRGVYGLAWCVVAWLGPEEFQSGMAVRLLRDLAELSEACSNKASGVTGEMIAACLEKEPDFLGSGCWSALNRLMERAYWYRLWIVQEIIMGASATWLRCGPADIDWDSFCMAVRFLEDHLWLVKDIAMGRECGKAKEGWTVGSLHLVYQDLSALSEREENGGAFPSFGRLLDLAKSSACKVPADKVYGLVGLMEPRIAQRLRPNYTLPVARVYASTARTFIEVYDNLEPIREGNPWGPSKVSSWAADWQWRGRLRWSRAESRLWCEAVFSKESPSAATDTYIPFSASGETRHDSLFSIDSSLLICSGFIFDSVSGFGARGVGYFDIDPQSIVHPRKQWKSAYGDLDGTIAALARTLMMDRVAGGRRAEVRHTSAILHLPATFAMAEGEFLRRGWTWLAGQEGYFFRWEKFRRANSKYPLGNDRFDDFFTDEIPAEVSERDMSETYSCFDRTSHKRRFMTTAKGYMGWAPDNVYGNSDEQAREGDLVAILFGCSTPIMIRPYGRYFQVLGEAYVQGMMEGEAMQLLEEGTCQVQKFTFC</sequence>
<name>A0AAN6SW16_9PEZI</name>
<dbReference type="InterPro" id="IPR010730">
    <property type="entry name" value="HET"/>
</dbReference>
<dbReference type="PANTHER" id="PTHR24148">
    <property type="entry name" value="ANKYRIN REPEAT DOMAIN-CONTAINING PROTEIN 39 HOMOLOG-RELATED"/>
    <property type="match status" value="1"/>
</dbReference>
<dbReference type="PANTHER" id="PTHR24148:SF73">
    <property type="entry name" value="HET DOMAIN PROTEIN (AFU_ORTHOLOGUE AFUA_8G01020)"/>
    <property type="match status" value="1"/>
</dbReference>
<reference evidence="3" key="1">
    <citation type="journal article" date="2023" name="Mol. Phylogenet. Evol.">
        <title>Genome-scale phylogeny and comparative genomics of the fungal order Sordariales.</title>
        <authorList>
            <person name="Hensen N."/>
            <person name="Bonometti L."/>
            <person name="Westerberg I."/>
            <person name="Brannstrom I.O."/>
            <person name="Guillou S."/>
            <person name="Cros-Aarteil S."/>
            <person name="Calhoun S."/>
            <person name="Haridas S."/>
            <person name="Kuo A."/>
            <person name="Mondo S."/>
            <person name="Pangilinan J."/>
            <person name="Riley R."/>
            <person name="LaButti K."/>
            <person name="Andreopoulos B."/>
            <person name="Lipzen A."/>
            <person name="Chen C."/>
            <person name="Yan M."/>
            <person name="Daum C."/>
            <person name="Ng V."/>
            <person name="Clum A."/>
            <person name="Steindorff A."/>
            <person name="Ohm R.A."/>
            <person name="Martin F."/>
            <person name="Silar P."/>
            <person name="Natvig D.O."/>
            <person name="Lalanne C."/>
            <person name="Gautier V."/>
            <person name="Ament-Velasquez S.L."/>
            <person name="Kruys A."/>
            <person name="Hutchinson M.I."/>
            <person name="Powell A.J."/>
            <person name="Barry K."/>
            <person name="Miller A.N."/>
            <person name="Grigoriev I.V."/>
            <person name="Debuchy R."/>
            <person name="Gladieux P."/>
            <person name="Hiltunen Thoren M."/>
            <person name="Johannesson H."/>
        </authorList>
    </citation>
    <scope>NUCLEOTIDE SEQUENCE [LARGE SCALE GENOMIC DNA]</scope>
    <source>
        <strain evidence="3">CBS 284.82</strain>
    </source>
</reference>
<evidence type="ECO:0000259" key="1">
    <source>
        <dbReference type="Pfam" id="PF06985"/>
    </source>
</evidence>
<keyword evidence="3" id="KW-1185">Reference proteome</keyword>
<protein>
    <submittedName>
        <fullName evidence="2">Heterokaryon incompatibility protein-domain-containing protein</fullName>
    </submittedName>
</protein>
<evidence type="ECO:0000313" key="3">
    <source>
        <dbReference type="Proteomes" id="UP001303115"/>
    </source>
</evidence>
<organism evidence="2 3">
    <name type="scientific">Parachaetomium inaequale</name>
    <dbReference type="NCBI Taxonomy" id="2588326"/>
    <lineage>
        <taxon>Eukaryota</taxon>
        <taxon>Fungi</taxon>
        <taxon>Dikarya</taxon>
        <taxon>Ascomycota</taxon>
        <taxon>Pezizomycotina</taxon>
        <taxon>Sordariomycetes</taxon>
        <taxon>Sordariomycetidae</taxon>
        <taxon>Sordariales</taxon>
        <taxon>Chaetomiaceae</taxon>
        <taxon>Parachaetomium</taxon>
    </lineage>
</organism>
<dbReference type="AlphaFoldDB" id="A0AAN6SW16"/>
<dbReference type="Pfam" id="PF06985">
    <property type="entry name" value="HET"/>
    <property type="match status" value="1"/>
</dbReference>
<comment type="caution">
    <text evidence="2">The sequence shown here is derived from an EMBL/GenBank/DDBJ whole genome shotgun (WGS) entry which is preliminary data.</text>
</comment>
<evidence type="ECO:0000313" key="2">
    <source>
        <dbReference type="EMBL" id="KAK4044677.1"/>
    </source>
</evidence>
<dbReference type="InterPro" id="IPR052895">
    <property type="entry name" value="HetReg/Transcr_Mod"/>
</dbReference>
<dbReference type="Proteomes" id="UP001303115">
    <property type="component" value="Unassembled WGS sequence"/>
</dbReference>
<dbReference type="EMBL" id="MU854317">
    <property type="protein sequence ID" value="KAK4044677.1"/>
    <property type="molecule type" value="Genomic_DNA"/>
</dbReference>
<proteinExistence type="predicted"/>
<accession>A0AAN6SW16</accession>
<gene>
    <name evidence="2" type="ORF">C8A01DRAFT_11965</name>
</gene>